<evidence type="ECO:0000256" key="1">
    <source>
        <dbReference type="ARBA" id="ARBA00009741"/>
    </source>
</evidence>
<name>A0A8B6X8V5_9BURK</name>
<dbReference type="AlphaFoldDB" id="A0A8B6X8V5"/>
<dbReference type="InterPro" id="IPR050078">
    <property type="entry name" value="Ribosomal_L11_MeTrfase_PrmA"/>
</dbReference>
<reference evidence="8" key="3">
    <citation type="submission" date="2025-08" db="UniProtKB">
        <authorList>
            <consortium name="RefSeq"/>
        </authorList>
    </citation>
    <scope>IDENTIFICATION</scope>
</reference>
<dbReference type="GO" id="GO:0005840">
    <property type="term" value="C:ribosome"/>
    <property type="evidence" value="ECO:0007669"/>
    <property type="project" value="UniProtKB-KW"/>
</dbReference>
<keyword evidence="8" id="KW-0687">Ribonucleoprotein</keyword>
<keyword evidence="5 6" id="KW-0949">S-adenosyl-L-methionine</keyword>
<reference evidence="8" key="2">
    <citation type="journal article" date="2007" name="EMBO J.">
        <title>Recognition of ribosomal protein L11 by the protein trimethyltransferase PrmA.</title>
        <authorList>
            <person name="Demirci H."/>
            <person name="Gregory S.T."/>
            <person name="Dahlberg A.E."/>
            <person name="Jogl G."/>
        </authorList>
    </citation>
    <scope>NUCLEOTIDE SEQUENCE</scope>
</reference>
<dbReference type="PANTHER" id="PTHR43648">
    <property type="entry name" value="ELECTRON TRANSFER FLAVOPROTEIN BETA SUBUNIT LYSINE METHYLTRANSFERASE"/>
    <property type="match status" value="1"/>
</dbReference>
<dbReference type="InterPro" id="IPR029063">
    <property type="entry name" value="SAM-dependent_MTases_sf"/>
</dbReference>
<reference evidence="8" key="1">
    <citation type="journal article" date="1994" name="Mol. Microbiol.">
        <title>Ribosomal protein methylation in Escherichia coli: the gene prmA, encoding the ribosomal protein L11 methyltransferase, is dispensable.</title>
        <authorList>
            <person name="Vanet A."/>
            <person name="Plumbridge J.A."/>
            <person name="Guerin M.F."/>
            <person name="Alix J.H."/>
        </authorList>
    </citation>
    <scope>NUCLEOTIDE SEQUENCE</scope>
</reference>
<evidence type="ECO:0000313" key="8">
    <source>
        <dbReference type="RefSeq" id="WP_051378074.1"/>
    </source>
</evidence>
<dbReference type="GO" id="GO:0032259">
    <property type="term" value="P:methylation"/>
    <property type="evidence" value="ECO:0007669"/>
    <property type="project" value="UniProtKB-KW"/>
</dbReference>
<accession>A0A8B6X8V5</accession>
<dbReference type="NCBIfam" id="TIGR00406">
    <property type="entry name" value="prmA"/>
    <property type="match status" value="1"/>
</dbReference>
<protein>
    <recommendedName>
        <fullName evidence="6">Ribosomal protein L11 methyltransferase</fullName>
        <shortName evidence="6">L11 Mtase</shortName>
        <ecNumber evidence="6">2.1.1.-</ecNumber>
    </recommendedName>
</protein>
<dbReference type="HAMAP" id="MF_00735">
    <property type="entry name" value="Methyltr_PrmA"/>
    <property type="match status" value="1"/>
</dbReference>
<keyword evidence="4 6" id="KW-0808">Transferase</keyword>
<comment type="function">
    <text evidence="6">Methylates ribosomal protein L11.</text>
</comment>
<keyword evidence="3 6" id="KW-0489">Methyltransferase</keyword>
<dbReference type="PIRSF" id="PIRSF000401">
    <property type="entry name" value="RPL11_MTase"/>
    <property type="match status" value="1"/>
</dbReference>
<keyword evidence="8" id="KW-0689">Ribosomal protein</keyword>
<dbReference type="InterPro" id="IPR004498">
    <property type="entry name" value="Ribosomal_PrmA_MeTrfase"/>
</dbReference>
<keyword evidence="2 6" id="KW-0963">Cytoplasm</keyword>
<evidence type="ECO:0000256" key="2">
    <source>
        <dbReference type="ARBA" id="ARBA00022490"/>
    </source>
</evidence>
<dbReference type="Pfam" id="PF06325">
    <property type="entry name" value="PrmA"/>
    <property type="match status" value="1"/>
</dbReference>
<feature type="binding site" evidence="6">
    <location>
        <position position="237"/>
    </location>
    <ligand>
        <name>S-adenosyl-L-methionine</name>
        <dbReference type="ChEBI" id="CHEBI:59789"/>
    </ligand>
</feature>
<dbReference type="GO" id="GO:0016279">
    <property type="term" value="F:protein-lysine N-methyltransferase activity"/>
    <property type="evidence" value="ECO:0007669"/>
    <property type="project" value="TreeGrafter"/>
</dbReference>
<comment type="subcellular location">
    <subcellularLocation>
        <location evidence="6">Cytoplasm</location>
    </subcellularLocation>
</comment>
<evidence type="ECO:0000256" key="5">
    <source>
        <dbReference type="ARBA" id="ARBA00022691"/>
    </source>
</evidence>
<comment type="similarity">
    <text evidence="1 6">Belongs to the methyltransferase superfamily. PrmA family.</text>
</comment>
<dbReference type="SUPFAM" id="SSF53335">
    <property type="entry name" value="S-adenosyl-L-methionine-dependent methyltransferases"/>
    <property type="match status" value="1"/>
</dbReference>
<evidence type="ECO:0000313" key="7">
    <source>
        <dbReference type="Proteomes" id="UP000675920"/>
    </source>
</evidence>
<dbReference type="RefSeq" id="WP_051378074.1">
    <property type="nucleotide sequence ID" value="NZ_AXWS01000007.1"/>
</dbReference>
<dbReference type="OrthoDB" id="9785995at2"/>
<dbReference type="GO" id="GO:0005829">
    <property type="term" value="C:cytosol"/>
    <property type="evidence" value="ECO:0007669"/>
    <property type="project" value="TreeGrafter"/>
</dbReference>
<dbReference type="PANTHER" id="PTHR43648:SF1">
    <property type="entry name" value="ELECTRON TRANSFER FLAVOPROTEIN BETA SUBUNIT LYSINE METHYLTRANSFERASE"/>
    <property type="match status" value="1"/>
</dbReference>
<evidence type="ECO:0000256" key="4">
    <source>
        <dbReference type="ARBA" id="ARBA00022679"/>
    </source>
</evidence>
<sequence>MFAELVYRMGEAEAEALGDAMLEAGALSVTVEDADLDTDAETPIFGEPGLEPEVAAWTNNLLVALIDAGESAEHAALALEQKLAEIWEGSQPVREAIRLVDDQDWVRATQAQFDPIGIGRLWVVPSWHQPPEGAEVVMTLDPGMAFGTGGHPTTRLCLEWLERELPAGARVLDYGCGSGILAIAAKLLGAGETEGLDIDPNAVIAARDNAGRNNVEARFHDAETSVSAGGFDVVVANILSNPLKVLAPALVAQVKAGGALVLSGVLERQALDVAAVYAECGLPVEVAATLDGWVCLAGRRPA</sequence>
<proteinExistence type="inferred from homology"/>
<dbReference type="EC" id="2.1.1.-" evidence="6"/>
<feature type="binding site" evidence="6">
    <location>
        <position position="175"/>
    </location>
    <ligand>
        <name>S-adenosyl-L-methionine</name>
        <dbReference type="ChEBI" id="CHEBI:59789"/>
    </ligand>
</feature>
<comment type="catalytic activity">
    <reaction evidence="6">
        <text>L-lysyl-[protein] + 3 S-adenosyl-L-methionine = N(6),N(6),N(6)-trimethyl-L-lysyl-[protein] + 3 S-adenosyl-L-homocysteine + 3 H(+)</text>
        <dbReference type="Rhea" id="RHEA:54192"/>
        <dbReference type="Rhea" id="RHEA-COMP:9752"/>
        <dbReference type="Rhea" id="RHEA-COMP:13826"/>
        <dbReference type="ChEBI" id="CHEBI:15378"/>
        <dbReference type="ChEBI" id="CHEBI:29969"/>
        <dbReference type="ChEBI" id="CHEBI:57856"/>
        <dbReference type="ChEBI" id="CHEBI:59789"/>
        <dbReference type="ChEBI" id="CHEBI:61961"/>
    </reaction>
</comment>
<dbReference type="Proteomes" id="UP000675920">
    <property type="component" value="Unplaced"/>
</dbReference>
<gene>
    <name evidence="6 8" type="primary">prmA</name>
</gene>
<organism evidence="7 8">
    <name type="scientific">Derxia gummosa DSM 723</name>
    <dbReference type="NCBI Taxonomy" id="1121388"/>
    <lineage>
        <taxon>Bacteria</taxon>
        <taxon>Pseudomonadati</taxon>
        <taxon>Pseudomonadota</taxon>
        <taxon>Betaproteobacteria</taxon>
        <taxon>Burkholderiales</taxon>
        <taxon>Alcaligenaceae</taxon>
        <taxon>Derxia</taxon>
    </lineage>
</organism>
<dbReference type="Gene3D" id="3.40.50.150">
    <property type="entry name" value="Vaccinia Virus protein VP39"/>
    <property type="match status" value="1"/>
</dbReference>
<feature type="binding site" evidence="6">
    <location>
        <position position="154"/>
    </location>
    <ligand>
        <name>S-adenosyl-L-methionine</name>
        <dbReference type="ChEBI" id="CHEBI:59789"/>
    </ligand>
</feature>
<dbReference type="CDD" id="cd02440">
    <property type="entry name" value="AdoMet_MTases"/>
    <property type="match status" value="1"/>
</dbReference>
<evidence type="ECO:0000256" key="3">
    <source>
        <dbReference type="ARBA" id="ARBA00022603"/>
    </source>
</evidence>
<feature type="binding site" evidence="6">
    <location>
        <position position="197"/>
    </location>
    <ligand>
        <name>S-adenosyl-L-methionine</name>
        <dbReference type="ChEBI" id="CHEBI:59789"/>
    </ligand>
</feature>
<keyword evidence="7" id="KW-1185">Reference proteome</keyword>
<evidence type="ECO:0000256" key="6">
    <source>
        <dbReference type="HAMAP-Rule" id="MF_00735"/>
    </source>
</evidence>